<dbReference type="InterPro" id="IPR049730">
    <property type="entry name" value="SNF2/RAD54-like_C"/>
</dbReference>
<dbReference type="InterPro" id="IPR014001">
    <property type="entry name" value="Helicase_ATP-bd"/>
</dbReference>
<dbReference type="InterPro" id="IPR027417">
    <property type="entry name" value="P-loop_NTPase"/>
</dbReference>
<dbReference type="EMBL" id="JAPEVB010000001">
    <property type="protein sequence ID" value="KAJ4397493.1"/>
    <property type="molecule type" value="Genomic_DNA"/>
</dbReference>
<evidence type="ECO:0000313" key="6">
    <source>
        <dbReference type="Proteomes" id="UP001140453"/>
    </source>
</evidence>
<dbReference type="PANTHER" id="PTHR45626">
    <property type="entry name" value="TRANSCRIPTION TERMINATION FACTOR 2-RELATED"/>
    <property type="match status" value="1"/>
</dbReference>
<proteinExistence type="predicted"/>
<evidence type="ECO:0000259" key="4">
    <source>
        <dbReference type="PROSITE" id="PS51192"/>
    </source>
</evidence>
<dbReference type="InterPro" id="IPR050628">
    <property type="entry name" value="SNF2_RAD54_helicase_TF"/>
</dbReference>
<dbReference type="GO" id="GO:0005524">
    <property type="term" value="F:ATP binding"/>
    <property type="evidence" value="ECO:0007669"/>
    <property type="project" value="UniProtKB-KW"/>
</dbReference>
<evidence type="ECO:0000256" key="3">
    <source>
        <dbReference type="ARBA" id="ARBA00022840"/>
    </source>
</evidence>
<name>A0A9W8Z4H5_9PEZI</name>
<dbReference type="PANTHER" id="PTHR45626:SF51">
    <property type="entry name" value="SNF2-RELATED DOMAIN-CONTAINING PROTEIN"/>
    <property type="match status" value="1"/>
</dbReference>
<keyword evidence="2" id="KW-0378">Hydrolase</keyword>
<feature type="domain" description="Helicase ATP-binding" evidence="4">
    <location>
        <begin position="163"/>
        <end position="384"/>
    </location>
</feature>
<gene>
    <name evidence="5" type="ORF">N0V93_001723</name>
</gene>
<dbReference type="Gene3D" id="3.40.50.300">
    <property type="entry name" value="P-loop containing nucleotide triphosphate hydrolases"/>
    <property type="match status" value="1"/>
</dbReference>
<dbReference type="InterPro" id="IPR001650">
    <property type="entry name" value="Helicase_C-like"/>
</dbReference>
<evidence type="ECO:0000313" key="5">
    <source>
        <dbReference type="EMBL" id="KAJ4397493.1"/>
    </source>
</evidence>
<dbReference type="GO" id="GO:0016787">
    <property type="term" value="F:hydrolase activity"/>
    <property type="evidence" value="ECO:0007669"/>
    <property type="project" value="UniProtKB-KW"/>
</dbReference>
<accession>A0A9W8Z4H5</accession>
<dbReference type="Gene3D" id="3.40.50.10810">
    <property type="entry name" value="Tandem AAA-ATPase domain"/>
    <property type="match status" value="1"/>
</dbReference>
<sequence length="881" mass="100688">MAAPQNRGIPHYLNLDEFGEFAADDPEMTDEYSRQAKLGYQEIAKLRQEAWDRSVRKIMLLGTNGYISDQLGAIDRRPALSNAEVERLMADCQDGTLSNEDDAVDELPEAYQDIFEDSFSAPVDNLRDASHFLEIDPDTGRISNKSRLILRPDQIQNVAFMVKHGEGILRGCINANPCGTGKTMEGLAAIYFLAKRNAAPKKSSYKPALILCPAAAMKSWQRDYNRYFRQGNLLTLHVFNGRGAGSADIIRDAIESLDSNDPNTSNHVFLFTYSTFASRFLEAKRNDLQLVLFEKLSNIRSKLVEEQIEAFRTAEKFESFDINLSARSFGVCIADEAHNIKDPKTQKAHTVYLVEAHINFLLTASPMPNRLSDLRGLLFALFRSEEWQLDWPEKWTASDVCKIAFSKAFKPVKLIKGHSLVPGNSPDDYKKALREGHQLWCLNPALYRWLGHRYDFRGRRFTERVLGLIFRTCVLCRSQKHSVVSEDGKAINLSQVRGIPACIIKTVEVEMNDDESKFYHSRSKWYFRTIYTGDTRNFESAAKLVSRNEVPKAGFNKTTDWRLGCLTVSPGLAQITRLKTPFSEVFIRGQKIDFDEWARRNNDLGLSFYYHLTRGDDEVKDPPEDRLAMVNFMLKGSPKMRWLFPKLWQWKNNGEKAVIFVVHPLAQWMIERVCLLVGGFNFLSVTSSLSATEREEVFSVFNNPAKHYNFLIVPMSIGGTSIELQNDCHKAVIFELPDSFPTILNAIGRIHRVRQRHQQEVIILSLAESYDDFTLSRAFRKFAKELCSKEGFTQAAVGLRTCSRKIFDLLKRKNVSAREVLAGELIRRKFGMQWNRLGDVRFGQWHNLAAYHGDEYDIMTRCGKVLFQRIVNGDEEVEGED</sequence>
<evidence type="ECO:0000256" key="2">
    <source>
        <dbReference type="ARBA" id="ARBA00022801"/>
    </source>
</evidence>
<dbReference type="GO" id="GO:0006281">
    <property type="term" value="P:DNA repair"/>
    <property type="evidence" value="ECO:0007669"/>
    <property type="project" value="TreeGrafter"/>
</dbReference>
<dbReference type="Proteomes" id="UP001140453">
    <property type="component" value="Unassembled WGS sequence"/>
</dbReference>
<dbReference type="InterPro" id="IPR000330">
    <property type="entry name" value="SNF2_N"/>
</dbReference>
<dbReference type="GO" id="GO:0005634">
    <property type="term" value="C:nucleus"/>
    <property type="evidence" value="ECO:0007669"/>
    <property type="project" value="TreeGrafter"/>
</dbReference>
<keyword evidence="1" id="KW-0547">Nucleotide-binding</keyword>
<organism evidence="5 6">
    <name type="scientific">Gnomoniopsis smithogilvyi</name>
    <dbReference type="NCBI Taxonomy" id="1191159"/>
    <lineage>
        <taxon>Eukaryota</taxon>
        <taxon>Fungi</taxon>
        <taxon>Dikarya</taxon>
        <taxon>Ascomycota</taxon>
        <taxon>Pezizomycotina</taxon>
        <taxon>Sordariomycetes</taxon>
        <taxon>Sordariomycetidae</taxon>
        <taxon>Diaporthales</taxon>
        <taxon>Gnomoniaceae</taxon>
        <taxon>Gnomoniopsis</taxon>
    </lineage>
</organism>
<dbReference type="GO" id="GO:0008094">
    <property type="term" value="F:ATP-dependent activity, acting on DNA"/>
    <property type="evidence" value="ECO:0007669"/>
    <property type="project" value="TreeGrafter"/>
</dbReference>
<evidence type="ECO:0000256" key="1">
    <source>
        <dbReference type="ARBA" id="ARBA00022741"/>
    </source>
</evidence>
<dbReference type="Pfam" id="PF00176">
    <property type="entry name" value="SNF2-rel_dom"/>
    <property type="match status" value="1"/>
</dbReference>
<comment type="caution">
    <text evidence="5">The sequence shown here is derived from an EMBL/GenBank/DDBJ whole genome shotgun (WGS) entry which is preliminary data.</text>
</comment>
<dbReference type="SUPFAM" id="SSF52540">
    <property type="entry name" value="P-loop containing nucleoside triphosphate hydrolases"/>
    <property type="match status" value="2"/>
</dbReference>
<dbReference type="OrthoDB" id="5244662at2759"/>
<dbReference type="AlphaFoldDB" id="A0A9W8Z4H5"/>
<dbReference type="Pfam" id="PF00271">
    <property type="entry name" value="Helicase_C"/>
    <property type="match status" value="1"/>
</dbReference>
<dbReference type="InterPro" id="IPR038718">
    <property type="entry name" value="SNF2-like_sf"/>
</dbReference>
<protein>
    <recommendedName>
        <fullName evidence="4">Helicase ATP-binding domain-containing protein</fullName>
    </recommendedName>
</protein>
<keyword evidence="6" id="KW-1185">Reference proteome</keyword>
<dbReference type="SMART" id="SM00487">
    <property type="entry name" value="DEXDc"/>
    <property type="match status" value="1"/>
</dbReference>
<keyword evidence="3" id="KW-0067">ATP-binding</keyword>
<dbReference type="CDD" id="cd18793">
    <property type="entry name" value="SF2_C_SNF"/>
    <property type="match status" value="1"/>
</dbReference>
<reference evidence="5" key="1">
    <citation type="submission" date="2022-10" db="EMBL/GenBank/DDBJ databases">
        <title>Tapping the CABI collections for fungal endophytes: first genome assemblies for Collariella, Neodidymelliopsis, Ascochyta clinopodiicola, Didymella pomorum, Didymosphaeria variabile, Neocosmospora piperis and Neocucurbitaria cava.</title>
        <authorList>
            <person name="Hill R."/>
        </authorList>
    </citation>
    <scope>NUCLEOTIDE SEQUENCE</scope>
    <source>
        <strain evidence="5">IMI 355082</strain>
    </source>
</reference>
<dbReference type="PROSITE" id="PS51192">
    <property type="entry name" value="HELICASE_ATP_BIND_1"/>
    <property type="match status" value="1"/>
</dbReference>